<evidence type="ECO:0000313" key="3">
    <source>
        <dbReference type="Proteomes" id="UP000054270"/>
    </source>
</evidence>
<dbReference type="OrthoDB" id="3211671at2759"/>
<name>A0A0D2N3D6_HYPSF</name>
<feature type="domain" description="Tf2-1-like SH3-like" evidence="1">
    <location>
        <begin position="1"/>
        <end position="62"/>
    </location>
</feature>
<evidence type="ECO:0000313" key="2">
    <source>
        <dbReference type="EMBL" id="KJA13749.1"/>
    </source>
</evidence>
<organism evidence="2 3">
    <name type="scientific">Hypholoma sublateritium (strain FD-334 SS-4)</name>
    <dbReference type="NCBI Taxonomy" id="945553"/>
    <lineage>
        <taxon>Eukaryota</taxon>
        <taxon>Fungi</taxon>
        <taxon>Dikarya</taxon>
        <taxon>Basidiomycota</taxon>
        <taxon>Agaricomycotina</taxon>
        <taxon>Agaricomycetes</taxon>
        <taxon>Agaricomycetidae</taxon>
        <taxon>Agaricales</taxon>
        <taxon>Agaricineae</taxon>
        <taxon>Strophariaceae</taxon>
        <taxon>Hypholoma</taxon>
    </lineage>
</organism>
<reference evidence="3" key="1">
    <citation type="submission" date="2014-04" db="EMBL/GenBank/DDBJ databases">
        <title>Evolutionary Origins and Diversification of the Mycorrhizal Mutualists.</title>
        <authorList>
            <consortium name="DOE Joint Genome Institute"/>
            <consortium name="Mycorrhizal Genomics Consortium"/>
            <person name="Kohler A."/>
            <person name="Kuo A."/>
            <person name="Nagy L.G."/>
            <person name="Floudas D."/>
            <person name="Copeland A."/>
            <person name="Barry K.W."/>
            <person name="Cichocki N."/>
            <person name="Veneault-Fourrey C."/>
            <person name="LaButti K."/>
            <person name="Lindquist E.A."/>
            <person name="Lipzen A."/>
            <person name="Lundell T."/>
            <person name="Morin E."/>
            <person name="Murat C."/>
            <person name="Riley R."/>
            <person name="Ohm R."/>
            <person name="Sun H."/>
            <person name="Tunlid A."/>
            <person name="Henrissat B."/>
            <person name="Grigoriev I.V."/>
            <person name="Hibbett D.S."/>
            <person name="Martin F."/>
        </authorList>
    </citation>
    <scope>NUCLEOTIDE SEQUENCE [LARGE SCALE GENOMIC DNA]</scope>
    <source>
        <strain evidence="3">FD-334 SS-4</strain>
    </source>
</reference>
<dbReference type="Proteomes" id="UP000054270">
    <property type="component" value="Unassembled WGS sequence"/>
</dbReference>
<protein>
    <recommendedName>
        <fullName evidence="1">Tf2-1-like SH3-like domain-containing protein</fullName>
    </recommendedName>
</protein>
<dbReference type="AlphaFoldDB" id="A0A0D2N3D6"/>
<evidence type="ECO:0000259" key="1">
    <source>
        <dbReference type="Pfam" id="PF24626"/>
    </source>
</evidence>
<feature type="non-terminal residue" evidence="2">
    <location>
        <position position="98"/>
    </location>
</feature>
<dbReference type="STRING" id="945553.A0A0D2N3D6"/>
<accession>A0A0D2N3D6</accession>
<dbReference type="Pfam" id="PF24626">
    <property type="entry name" value="SH3_Tf2-1"/>
    <property type="match status" value="1"/>
</dbReference>
<gene>
    <name evidence="2" type="ORF">HYPSUDRAFT_151209</name>
</gene>
<dbReference type="InterPro" id="IPR056924">
    <property type="entry name" value="SH3_Tf2-1"/>
</dbReference>
<dbReference type="EMBL" id="KN817717">
    <property type="protein sequence ID" value="KJA13749.1"/>
    <property type="molecule type" value="Genomic_DNA"/>
</dbReference>
<sequence length="98" mass="11338">MVFIDIHNISWPKGLSCKLAPKFIGPYPIMEDFRNFSFHVKLPPTSTRRGVHDVFHASLLRMHVPNNDKLFPGHLNTQDFNLEDLEGTWKAEKIATHK</sequence>
<keyword evidence="3" id="KW-1185">Reference proteome</keyword>
<proteinExistence type="predicted"/>